<dbReference type="Gene3D" id="3.40.190.10">
    <property type="entry name" value="Periplasmic binding protein-like II"/>
    <property type="match status" value="1"/>
</dbReference>
<dbReference type="InterPro" id="IPR006059">
    <property type="entry name" value="SBP"/>
</dbReference>
<dbReference type="GO" id="GO:0030313">
    <property type="term" value="C:cell envelope"/>
    <property type="evidence" value="ECO:0007669"/>
    <property type="project" value="UniProtKB-SubCell"/>
</dbReference>
<dbReference type="OrthoDB" id="1650177at2"/>
<dbReference type="RefSeq" id="WP_020639903.1">
    <property type="nucleotide sequence ID" value="NZ_QHHU01000021.1"/>
</dbReference>
<evidence type="ECO:0000256" key="1">
    <source>
        <dbReference type="ARBA" id="ARBA00004196"/>
    </source>
</evidence>
<comment type="caution">
    <text evidence="6">The sequence shown here is derived from an EMBL/GenBank/DDBJ whole genome shotgun (WGS) entry which is preliminary data.</text>
</comment>
<dbReference type="CDD" id="cd13585">
    <property type="entry name" value="PBP2_TMBP_like"/>
    <property type="match status" value="1"/>
</dbReference>
<gene>
    <name evidence="6" type="ORF">DMA12_16675</name>
</gene>
<dbReference type="PROSITE" id="PS51257">
    <property type="entry name" value="PROKAR_LIPOPROTEIN"/>
    <property type="match status" value="1"/>
</dbReference>
<keyword evidence="7" id="KW-1185">Reference proteome</keyword>
<keyword evidence="4 5" id="KW-0732">Signal</keyword>
<dbReference type="Pfam" id="PF13416">
    <property type="entry name" value="SBP_bac_8"/>
    <property type="match status" value="1"/>
</dbReference>
<accession>A0A428WMB5</accession>
<name>A0A428WMB5_AMYBA</name>
<dbReference type="PANTHER" id="PTHR43649">
    <property type="entry name" value="ARABINOSE-BINDING PROTEIN-RELATED"/>
    <property type="match status" value="1"/>
</dbReference>
<keyword evidence="3" id="KW-0813">Transport</keyword>
<proteinExistence type="inferred from homology"/>
<comment type="similarity">
    <text evidence="2">Belongs to the bacterial solute-binding protein 1 family.</text>
</comment>
<feature type="chain" id="PRO_5038973068" evidence="5">
    <location>
        <begin position="21"/>
        <end position="449"/>
    </location>
</feature>
<evidence type="ECO:0000313" key="6">
    <source>
        <dbReference type="EMBL" id="RSM44182.1"/>
    </source>
</evidence>
<reference evidence="6 7" key="1">
    <citation type="submission" date="2018-05" db="EMBL/GenBank/DDBJ databases">
        <title>Evolution of GPA BGCs.</title>
        <authorList>
            <person name="Waglechner N."/>
            <person name="Wright G.D."/>
        </authorList>
    </citation>
    <scope>NUCLEOTIDE SEQUENCE [LARGE SCALE GENOMIC DNA]</scope>
    <source>
        <strain evidence="6 7">DSM 5908</strain>
    </source>
</reference>
<evidence type="ECO:0000256" key="4">
    <source>
        <dbReference type="ARBA" id="ARBA00022729"/>
    </source>
</evidence>
<dbReference type="EMBL" id="QHHU01000021">
    <property type="protein sequence ID" value="RSM44182.1"/>
    <property type="molecule type" value="Genomic_DNA"/>
</dbReference>
<sequence length="449" mass="48278">MKWQRSRFVAAAAASALVLAGCSSTAGSSGDVTLNYWIWDSAQQPGYQKCADAFSKANPGIGVKITQYGWDDYWTTLTAGLVSGEGPDVFVSHLNHYPELASQNQIMPIDDVVESKQVDLSSYRKGLADLWVGQDGKRYGLPKDYDTVAVFANQKMLDDAGITAQQLNTMAWNPRDGGTFEKTIAHLTVDKKGVRGDQPGFDKANVAVYGLGLNASGGGFGQTEWSQYAFSDGWTHSDKNPWGTRWNYGDPKFLETIGWFQSLAKKGYLPTLQVAGGGKVGRQPDNYGAGKYAMVTEGSWNTKTYFQMKGVKTTIAPVPAGPNGQRASMFNGLADNIAAGTRHPDEAKKLVAFLGSKACQDLTAAEGVAFPAVESSAQVSKDAFAKQGIDTASFQVPIDENSTHLAPVAQHWTELQAVMNPAMDAIMSLTAEPDSLKAANQQVNALFAQ</sequence>
<dbReference type="Proteomes" id="UP000286716">
    <property type="component" value="Unassembled WGS sequence"/>
</dbReference>
<evidence type="ECO:0000256" key="2">
    <source>
        <dbReference type="ARBA" id="ARBA00008520"/>
    </source>
</evidence>
<dbReference type="AlphaFoldDB" id="A0A428WMB5"/>
<comment type="subcellular location">
    <subcellularLocation>
        <location evidence="1">Cell envelope</location>
    </subcellularLocation>
</comment>
<evidence type="ECO:0000256" key="3">
    <source>
        <dbReference type="ARBA" id="ARBA00022448"/>
    </source>
</evidence>
<organism evidence="6 7">
    <name type="scientific">Amycolatopsis balhimycina DSM 5908</name>
    <dbReference type="NCBI Taxonomy" id="1081091"/>
    <lineage>
        <taxon>Bacteria</taxon>
        <taxon>Bacillati</taxon>
        <taxon>Actinomycetota</taxon>
        <taxon>Actinomycetes</taxon>
        <taxon>Pseudonocardiales</taxon>
        <taxon>Pseudonocardiaceae</taxon>
        <taxon>Amycolatopsis</taxon>
    </lineage>
</organism>
<protein>
    <submittedName>
        <fullName evidence="6">Sugar ABC transporter substrate-binding protein</fullName>
    </submittedName>
</protein>
<evidence type="ECO:0000256" key="5">
    <source>
        <dbReference type="SAM" id="SignalP"/>
    </source>
</evidence>
<dbReference type="PANTHER" id="PTHR43649:SF31">
    <property type="entry name" value="SN-GLYCEROL-3-PHOSPHATE-BINDING PERIPLASMIC PROTEIN UGPB"/>
    <property type="match status" value="1"/>
</dbReference>
<evidence type="ECO:0000313" key="7">
    <source>
        <dbReference type="Proteomes" id="UP000286716"/>
    </source>
</evidence>
<dbReference type="InterPro" id="IPR050490">
    <property type="entry name" value="Bact_solute-bd_prot1"/>
</dbReference>
<feature type="signal peptide" evidence="5">
    <location>
        <begin position="1"/>
        <end position="20"/>
    </location>
</feature>
<dbReference type="SUPFAM" id="SSF53850">
    <property type="entry name" value="Periplasmic binding protein-like II"/>
    <property type="match status" value="1"/>
</dbReference>